<evidence type="ECO:0000256" key="1">
    <source>
        <dbReference type="ARBA" id="ARBA00004651"/>
    </source>
</evidence>
<protein>
    <recommendedName>
        <fullName evidence="8">EamA domain-containing protein</fullName>
    </recommendedName>
</protein>
<dbReference type="InterPro" id="IPR050638">
    <property type="entry name" value="AA-Vitamin_Transporters"/>
</dbReference>
<keyword evidence="3" id="KW-1003">Cell membrane</keyword>
<dbReference type="InterPro" id="IPR000620">
    <property type="entry name" value="EamA_dom"/>
</dbReference>
<dbReference type="AlphaFoldDB" id="A0A1E7DSY5"/>
<dbReference type="InterPro" id="IPR037185">
    <property type="entry name" value="EmrE-like"/>
</dbReference>
<proteinExistence type="inferred from homology"/>
<feature type="transmembrane region" description="Helical" evidence="7">
    <location>
        <begin position="252"/>
        <end position="269"/>
    </location>
</feature>
<comment type="subcellular location">
    <subcellularLocation>
        <location evidence="1">Cell membrane</location>
        <topology evidence="1">Multi-pass membrane protein</topology>
    </subcellularLocation>
</comment>
<feature type="domain" description="EamA" evidence="8">
    <location>
        <begin position="136"/>
        <end position="268"/>
    </location>
</feature>
<comment type="caution">
    <text evidence="9">The sequence shown here is derived from an EMBL/GenBank/DDBJ whole genome shotgun (WGS) entry which is preliminary data.</text>
</comment>
<feature type="domain" description="EamA" evidence="8">
    <location>
        <begin position="5"/>
        <end position="122"/>
    </location>
</feature>
<dbReference type="STRING" id="1714016.BA724_15725"/>
<dbReference type="Proteomes" id="UP000095658">
    <property type="component" value="Unassembled WGS sequence"/>
</dbReference>
<evidence type="ECO:0000256" key="6">
    <source>
        <dbReference type="ARBA" id="ARBA00023136"/>
    </source>
</evidence>
<dbReference type="SUPFAM" id="SSF103481">
    <property type="entry name" value="Multidrug resistance efflux transporter EmrE"/>
    <property type="match status" value="2"/>
</dbReference>
<keyword evidence="4 7" id="KW-0812">Transmembrane</keyword>
<organism evidence="9 10">
    <name type="scientific">Domibacillus iocasae</name>
    <dbReference type="NCBI Taxonomy" id="1714016"/>
    <lineage>
        <taxon>Bacteria</taxon>
        <taxon>Bacillati</taxon>
        <taxon>Bacillota</taxon>
        <taxon>Bacilli</taxon>
        <taxon>Bacillales</taxon>
        <taxon>Bacillaceae</taxon>
        <taxon>Domibacillus</taxon>
    </lineage>
</organism>
<comment type="similarity">
    <text evidence="2">Belongs to the EamA transporter family.</text>
</comment>
<keyword evidence="5 7" id="KW-1133">Transmembrane helix</keyword>
<feature type="transmembrane region" description="Helical" evidence="7">
    <location>
        <begin position="191"/>
        <end position="215"/>
    </location>
</feature>
<keyword evidence="10" id="KW-1185">Reference proteome</keyword>
<dbReference type="Pfam" id="PF00892">
    <property type="entry name" value="EamA"/>
    <property type="match status" value="2"/>
</dbReference>
<dbReference type="Gene3D" id="1.10.3730.20">
    <property type="match status" value="2"/>
</dbReference>
<reference evidence="9 10" key="1">
    <citation type="submission" date="2016-06" db="EMBL/GenBank/DDBJ databases">
        <title>Domibacillus iocasae genome sequencing.</title>
        <authorList>
            <person name="Verma A."/>
            <person name="Pal Y."/>
            <person name="Ojha A.K."/>
            <person name="Krishnamurthi S."/>
        </authorList>
    </citation>
    <scope>NUCLEOTIDE SEQUENCE [LARGE SCALE GENOMIC DNA]</scope>
    <source>
        <strain evidence="9 10">DSM 29979</strain>
    </source>
</reference>
<feature type="transmembrane region" description="Helical" evidence="7">
    <location>
        <begin position="78"/>
        <end position="97"/>
    </location>
</feature>
<dbReference type="EMBL" id="MAMP01000006">
    <property type="protein sequence ID" value="OES46181.1"/>
    <property type="molecule type" value="Genomic_DNA"/>
</dbReference>
<name>A0A1E7DSY5_9BACI</name>
<feature type="transmembrane region" description="Helical" evidence="7">
    <location>
        <begin position="227"/>
        <end position="246"/>
    </location>
</feature>
<dbReference type="PANTHER" id="PTHR32322">
    <property type="entry name" value="INNER MEMBRANE TRANSPORTER"/>
    <property type="match status" value="1"/>
</dbReference>
<evidence type="ECO:0000313" key="9">
    <source>
        <dbReference type="EMBL" id="OES46181.1"/>
    </source>
</evidence>
<feature type="transmembrane region" description="Helical" evidence="7">
    <location>
        <begin position="166"/>
        <end position="185"/>
    </location>
</feature>
<evidence type="ECO:0000256" key="2">
    <source>
        <dbReference type="ARBA" id="ARBA00007362"/>
    </source>
</evidence>
<feature type="transmembrane region" description="Helical" evidence="7">
    <location>
        <begin position="109"/>
        <end position="128"/>
    </location>
</feature>
<dbReference type="GO" id="GO:0005886">
    <property type="term" value="C:plasma membrane"/>
    <property type="evidence" value="ECO:0007669"/>
    <property type="project" value="UniProtKB-SubCell"/>
</dbReference>
<evidence type="ECO:0000256" key="5">
    <source>
        <dbReference type="ARBA" id="ARBA00022989"/>
    </source>
</evidence>
<feature type="transmembrane region" description="Helical" evidence="7">
    <location>
        <begin position="134"/>
        <end position="154"/>
    </location>
</feature>
<evidence type="ECO:0000256" key="7">
    <source>
        <dbReference type="SAM" id="Phobius"/>
    </source>
</evidence>
<accession>A0A1E7DSY5</accession>
<gene>
    <name evidence="9" type="ORF">BA724_15725</name>
</gene>
<keyword evidence="6 7" id="KW-0472">Membrane</keyword>
<evidence type="ECO:0000256" key="3">
    <source>
        <dbReference type="ARBA" id="ARBA00022475"/>
    </source>
</evidence>
<feature type="transmembrane region" description="Helical" evidence="7">
    <location>
        <begin position="50"/>
        <end position="72"/>
    </location>
</feature>
<dbReference type="PANTHER" id="PTHR32322:SF18">
    <property type="entry name" value="S-ADENOSYLMETHIONINE_S-ADENOSYLHOMOCYSTEINE TRANSPORTER"/>
    <property type="match status" value="1"/>
</dbReference>
<evidence type="ECO:0000313" key="10">
    <source>
        <dbReference type="Proteomes" id="UP000095658"/>
    </source>
</evidence>
<feature type="transmembrane region" description="Helical" evidence="7">
    <location>
        <begin position="20"/>
        <end position="38"/>
    </location>
</feature>
<sequence length="277" mass="29832">MIGLFVQGLYKEGFTPIDVVALRVYGSALVLFPFLAICKPNLLKIQLRDLFFFAGCGIVSIVFFNLCFFTVIERSSNSLAVVLLYTGPVFVVLLSRVFFKEPLTGGKSVALFLTVIGCILAVGLIPAGDSHMSALTVLIGLLSGFFYALYSIFGKFIAGRYHSVTITAYSMLTASLFIVPMSGLFQKTSQLAHVGVLLNSAGLVLLSTIFAYILYTAGLSKMESGRAAILATTEPVVAIFIGMLVFGDALTVWQTAGVVCILSAVLFTIERRLTRTA</sequence>
<evidence type="ECO:0000259" key="8">
    <source>
        <dbReference type="Pfam" id="PF00892"/>
    </source>
</evidence>
<evidence type="ECO:0000256" key="4">
    <source>
        <dbReference type="ARBA" id="ARBA00022692"/>
    </source>
</evidence>